<dbReference type="InterPro" id="IPR045999">
    <property type="entry name" value="DUF5955"/>
</dbReference>
<dbReference type="Proteomes" id="UP001183414">
    <property type="component" value="Unassembled WGS sequence"/>
</dbReference>
<dbReference type="RefSeq" id="WP_311674131.1">
    <property type="nucleotide sequence ID" value="NZ_JAVREQ010000014.1"/>
</dbReference>
<dbReference type="Pfam" id="PF19380">
    <property type="entry name" value="DUF5955"/>
    <property type="match status" value="1"/>
</dbReference>
<sequence>MRSETVTQSAPAAAGALRAAVDRVSRELAAHPARLSDRGAAEEELGRLRVLAAGEPPDVARLRGSLLLVAAALGSVSALGAALEELRQAVDAFGSGTRPPHSGAG</sequence>
<proteinExistence type="predicted"/>
<name>A0ABU2NXL8_9ACTN</name>
<gene>
    <name evidence="1" type="ORF">RM572_16585</name>
</gene>
<keyword evidence="2" id="KW-1185">Reference proteome</keyword>
<evidence type="ECO:0000313" key="2">
    <source>
        <dbReference type="Proteomes" id="UP001183414"/>
    </source>
</evidence>
<organism evidence="1 2">
    <name type="scientific">Streptomyces hazeniae</name>
    <dbReference type="NCBI Taxonomy" id="3075538"/>
    <lineage>
        <taxon>Bacteria</taxon>
        <taxon>Bacillati</taxon>
        <taxon>Actinomycetota</taxon>
        <taxon>Actinomycetes</taxon>
        <taxon>Kitasatosporales</taxon>
        <taxon>Streptomycetaceae</taxon>
        <taxon>Streptomyces</taxon>
    </lineage>
</organism>
<reference evidence="2" key="1">
    <citation type="submission" date="2023-07" db="EMBL/GenBank/DDBJ databases">
        <title>30 novel species of actinomycetes from the DSMZ collection.</title>
        <authorList>
            <person name="Nouioui I."/>
        </authorList>
    </citation>
    <scope>NUCLEOTIDE SEQUENCE [LARGE SCALE GENOMIC DNA]</scope>
    <source>
        <strain evidence="2">DSM 42041</strain>
    </source>
</reference>
<evidence type="ECO:0000313" key="1">
    <source>
        <dbReference type="EMBL" id="MDT0380373.1"/>
    </source>
</evidence>
<protein>
    <submittedName>
        <fullName evidence="1">DUF5955 family protein</fullName>
    </submittedName>
</protein>
<accession>A0ABU2NXL8</accession>
<comment type="caution">
    <text evidence="1">The sequence shown here is derived from an EMBL/GenBank/DDBJ whole genome shotgun (WGS) entry which is preliminary data.</text>
</comment>
<dbReference type="EMBL" id="JAVREQ010000014">
    <property type="protein sequence ID" value="MDT0380373.1"/>
    <property type="molecule type" value="Genomic_DNA"/>
</dbReference>